<dbReference type="Proteomes" id="UP000062260">
    <property type="component" value="Chromosome"/>
</dbReference>
<organism evidence="7 8">
    <name type="scientific">Aerococcus urinaehominis</name>
    <dbReference type="NCBI Taxonomy" id="128944"/>
    <lineage>
        <taxon>Bacteria</taxon>
        <taxon>Bacillati</taxon>
        <taxon>Bacillota</taxon>
        <taxon>Bacilli</taxon>
        <taxon>Lactobacillales</taxon>
        <taxon>Aerococcaceae</taxon>
        <taxon>Aerococcus</taxon>
    </lineage>
</organism>
<comment type="catalytic activity">
    <reaction evidence="4 6">
        <text>L-aspartyl-tRNA(Asn) + L-glutamine + ATP + H2O = L-asparaginyl-tRNA(Asn) + L-glutamate + ADP + phosphate + 2 H(+)</text>
        <dbReference type="Rhea" id="RHEA:14513"/>
        <dbReference type="Rhea" id="RHEA-COMP:9674"/>
        <dbReference type="Rhea" id="RHEA-COMP:9677"/>
        <dbReference type="ChEBI" id="CHEBI:15377"/>
        <dbReference type="ChEBI" id="CHEBI:15378"/>
        <dbReference type="ChEBI" id="CHEBI:29985"/>
        <dbReference type="ChEBI" id="CHEBI:30616"/>
        <dbReference type="ChEBI" id="CHEBI:43474"/>
        <dbReference type="ChEBI" id="CHEBI:58359"/>
        <dbReference type="ChEBI" id="CHEBI:78515"/>
        <dbReference type="ChEBI" id="CHEBI:78516"/>
        <dbReference type="ChEBI" id="CHEBI:456216"/>
    </reaction>
</comment>
<name>A0A0X8FMN0_9LACT</name>
<keyword evidence="7" id="KW-0808">Transferase</keyword>
<keyword evidence="6" id="KW-0547">Nucleotide-binding</keyword>
<evidence type="ECO:0000256" key="2">
    <source>
        <dbReference type="ARBA" id="ARBA00011123"/>
    </source>
</evidence>
<keyword evidence="6" id="KW-0648">Protein biosynthesis</keyword>
<dbReference type="STRING" id="128944.AWM75_05365"/>
<dbReference type="EMBL" id="CP014163">
    <property type="protein sequence ID" value="AMB99457.1"/>
    <property type="molecule type" value="Genomic_DNA"/>
</dbReference>
<comment type="catalytic activity">
    <reaction evidence="5 6">
        <text>L-glutamyl-tRNA(Gln) + L-glutamine + ATP + H2O = L-glutaminyl-tRNA(Gln) + L-glutamate + ADP + phosphate + H(+)</text>
        <dbReference type="Rhea" id="RHEA:17521"/>
        <dbReference type="Rhea" id="RHEA-COMP:9681"/>
        <dbReference type="Rhea" id="RHEA-COMP:9684"/>
        <dbReference type="ChEBI" id="CHEBI:15377"/>
        <dbReference type="ChEBI" id="CHEBI:15378"/>
        <dbReference type="ChEBI" id="CHEBI:29985"/>
        <dbReference type="ChEBI" id="CHEBI:30616"/>
        <dbReference type="ChEBI" id="CHEBI:43474"/>
        <dbReference type="ChEBI" id="CHEBI:58359"/>
        <dbReference type="ChEBI" id="CHEBI:78520"/>
        <dbReference type="ChEBI" id="CHEBI:78521"/>
        <dbReference type="ChEBI" id="CHEBI:456216"/>
    </reaction>
</comment>
<comment type="function">
    <text evidence="3 6">Allows the formation of correctly charged Asn-tRNA(Asn) or Gln-tRNA(Gln) through the transamidation of misacylated Asp-tRNA(Asn) or Glu-tRNA(Gln) in organisms which lack either or both of asparaginyl-tRNA or glutaminyl-tRNA synthetases. The reaction takes place in the presence of glutamine and ATP through an activated phospho-Asp-tRNA(Asn) or phospho-Glu-tRNA(Gln).</text>
</comment>
<evidence type="ECO:0000313" key="7">
    <source>
        <dbReference type="EMBL" id="AMB99457.1"/>
    </source>
</evidence>
<dbReference type="GO" id="GO:0006450">
    <property type="term" value="P:regulation of translational fidelity"/>
    <property type="evidence" value="ECO:0007669"/>
    <property type="project" value="InterPro"/>
</dbReference>
<protein>
    <recommendedName>
        <fullName evidence="6">Aspartyl/glutamyl-tRNA(Asn/Gln) amidotransferase subunit C</fullName>
        <shortName evidence="6">Asp/Glu-ADT subunit C</shortName>
        <ecNumber evidence="6">6.3.5.-</ecNumber>
    </recommendedName>
</protein>
<dbReference type="GO" id="GO:0050566">
    <property type="term" value="F:asparaginyl-tRNA synthase (glutamine-hydrolyzing) activity"/>
    <property type="evidence" value="ECO:0007669"/>
    <property type="project" value="RHEA"/>
</dbReference>
<dbReference type="GO" id="GO:0006412">
    <property type="term" value="P:translation"/>
    <property type="evidence" value="ECO:0007669"/>
    <property type="project" value="UniProtKB-UniRule"/>
</dbReference>
<gene>
    <name evidence="6" type="primary">gatC</name>
    <name evidence="7" type="ORF">AWM75_05365</name>
</gene>
<evidence type="ECO:0000256" key="5">
    <source>
        <dbReference type="ARBA" id="ARBA00047913"/>
    </source>
</evidence>
<dbReference type="KEGG" id="auh:AWM75_05365"/>
<reference evidence="7 8" key="1">
    <citation type="journal article" date="2016" name="Genome Announc.">
        <title>Complete Genome Sequences of Aerococcus christensenii CCUG 28831T, Aerococcus sanguinicola CCUG 43001T, Aerococcus urinae CCUG 36881T, Aerococcus urinaeequi CCUG 28094T, Aerococcus urinaehominis CCUG 42038 BT, and Aerococcus viridans CCUG 4311T.</title>
        <authorList>
            <person name="Carkaci D."/>
            <person name="Dargis R."/>
            <person name="Nielsen X.C."/>
            <person name="Skovgaard O."/>
            <person name="Fuursted K."/>
            <person name="Christensen J.J."/>
        </authorList>
    </citation>
    <scope>NUCLEOTIDE SEQUENCE [LARGE SCALE GENOMIC DNA]</scope>
    <source>
        <strain evidence="7 8">CCUG42038B</strain>
    </source>
</reference>
<reference evidence="8" key="2">
    <citation type="submission" date="2016-01" db="EMBL/GenBank/DDBJ databases">
        <title>Six Aerococcus type strain genome sequencing and assembly using PacBio and Illumina Hiseq.</title>
        <authorList>
            <person name="Carkaci D."/>
            <person name="Dargis R."/>
            <person name="Nielsen X.C."/>
            <person name="Skovgaard O."/>
            <person name="Fuursted K."/>
            <person name="Christensen J.J."/>
        </authorList>
    </citation>
    <scope>NUCLEOTIDE SEQUENCE [LARGE SCALE GENOMIC DNA]</scope>
    <source>
        <strain evidence="8">CCUG42038B</strain>
    </source>
</reference>
<dbReference type="GO" id="GO:0070681">
    <property type="term" value="P:glutaminyl-tRNAGln biosynthesis via transamidation"/>
    <property type="evidence" value="ECO:0007669"/>
    <property type="project" value="TreeGrafter"/>
</dbReference>
<evidence type="ECO:0000313" key="8">
    <source>
        <dbReference type="Proteomes" id="UP000062260"/>
    </source>
</evidence>
<dbReference type="PANTHER" id="PTHR15004:SF0">
    <property type="entry name" value="GLUTAMYL-TRNA(GLN) AMIDOTRANSFERASE SUBUNIT C, MITOCHONDRIAL"/>
    <property type="match status" value="1"/>
</dbReference>
<comment type="similarity">
    <text evidence="1 6">Belongs to the GatC family.</text>
</comment>
<dbReference type="InterPro" id="IPR003837">
    <property type="entry name" value="GatC"/>
</dbReference>
<dbReference type="Pfam" id="PF02686">
    <property type="entry name" value="GatC"/>
    <property type="match status" value="1"/>
</dbReference>
<keyword evidence="6" id="KW-0436">Ligase</keyword>
<dbReference type="NCBIfam" id="TIGR00135">
    <property type="entry name" value="gatC"/>
    <property type="match status" value="1"/>
</dbReference>
<keyword evidence="8" id="KW-1185">Reference proteome</keyword>
<dbReference type="PANTHER" id="PTHR15004">
    <property type="entry name" value="GLUTAMYL-TRNA(GLN) AMIDOTRANSFERASE SUBUNIT C, MITOCHONDRIAL"/>
    <property type="match status" value="1"/>
</dbReference>
<evidence type="ECO:0000256" key="4">
    <source>
        <dbReference type="ARBA" id="ARBA00047380"/>
    </source>
</evidence>
<comment type="subunit">
    <text evidence="2 6">Heterotrimer of A, B and C subunits.</text>
</comment>
<dbReference type="EC" id="6.3.5.-" evidence="6"/>
<evidence type="ECO:0000256" key="1">
    <source>
        <dbReference type="ARBA" id="ARBA00010757"/>
    </source>
</evidence>
<sequence length="101" mass="11284">MEFTNEEIQHIANLSKLAFNDEEVAMIRDQFANIVNMVQELDQVDTEGVEAMAYATDVHNIMREDQAQAGTDRDLLMKNVPAQKDGMIEVPAIMNDEGGKA</sequence>
<dbReference type="GO" id="GO:0005524">
    <property type="term" value="F:ATP binding"/>
    <property type="evidence" value="ECO:0007669"/>
    <property type="project" value="UniProtKB-KW"/>
</dbReference>
<evidence type="ECO:0000256" key="6">
    <source>
        <dbReference type="HAMAP-Rule" id="MF_00122"/>
    </source>
</evidence>
<accession>A0A0X8FMN0</accession>
<dbReference type="InterPro" id="IPR036113">
    <property type="entry name" value="Asp/Glu-ADT_sf_sub_c"/>
</dbReference>
<dbReference type="SUPFAM" id="SSF141000">
    <property type="entry name" value="Glu-tRNAGln amidotransferase C subunit"/>
    <property type="match status" value="1"/>
</dbReference>
<evidence type="ECO:0000256" key="3">
    <source>
        <dbReference type="ARBA" id="ARBA00024799"/>
    </source>
</evidence>
<dbReference type="GO" id="GO:0016740">
    <property type="term" value="F:transferase activity"/>
    <property type="evidence" value="ECO:0007669"/>
    <property type="project" value="UniProtKB-KW"/>
</dbReference>
<dbReference type="HAMAP" id="MF_00122">
    <property type="entry name" value="GatC"/>
    <property type="match status" value="1"/>
</dbReference>
<dbReference type="GO" id="GO:0050567">
    <property type="term" value="F:glutaminyl-tRNA synthase (glutamine-hydrolyzing) activity"/>
    <property type="evidence" value="ECO:0007669"/>
    <property type="project" value="UniProtKB-UniRule"/>
</dbReference>
<dbReference type="AlphaFoldDB" id="A0A0X8FMN0"/>
<dbReference type="Gene3D" id="1.10.20.60">
    <property type="entry name" value="Glu-tRNAGln amidotransferase C subunit, N-terminal domain"/>
    <property type="match status" value="1"/>
</dbReference>
<dbReference type="OrthoDB" id="9813938at2"/>
<dbReference type="RefSeq" id="WP_067979235.1">
    <property type="nucleotide sequence ID" value="NZ_CP014163.1"/>
</dbReference>
<proteinExistence type="inferred from homology"/>
<keyword evidence="6" id="KW-0067">ATP-binding</keyword>